<keyword evidence="2" id="KW-1185">Reference proteome</keyword>
<organism evidence="1 2">
    <name type="scientific">Pedosphaera parvula (strain Ellin514)</name>
    <dbReference type="NCBI Taxonomy" id="320771"/>
    <lineage>
        <taxon>Bacteria</taxon>
        <taxon>Pseudomonadati</taxon>
        <taxon>Verrucomicrobiota</taxon>
        <taxon>Pedosphaerae</taxon>
        <taxon>Pedosphaerales</taxon>
        <taxon>Pedosphaeraceae</taxon>
        <taxon>Pedosphaera</taxon>
    </lineage>
</organism>
<accession>B9XK98</accession>
<dbReference type="Proteomes" id="UP000003688">
    <property type="component" value="Unassembled WGS sequence"/>
</dbReference>
<evidence type="ECO:0000313" key="2">
    <source>
        <dbReference type="Proteomes" id="UP000003688"/>
    </source>
</evidence>
<gene>
    <name evidence="1" type="ORF">Cflav_PD2557</name>
</gene>
<name>B9XK98_PEDPL</name>
<proteinExistence type="predicted"/>
<evidence type="ECO:0000313" key="1">
    <source>
        <dbReference type="EMBL" id="EEF59736.1"/>
    </source>
</evidence>
<dbReference type="STRING" id="320771.Cflav_PD2557"/>
<dbReference type="EMBL" id="ABOX02000024">
    <property type="protein sequence ID" value="EEF59736.1"/>
    <property type="molecule type" value="Genomic_DNA"/>
</dbReference>
<sequence>MGYGQGKFSDANGGRGIIRKSMRIARVGAIKDYKPFNRANILQRNAYAPTQPNRIVYVPAAATASAPGK</sequence>
<reference evidence="1 2" key="1">
    <citation type="journal article" date="2011" name="J. Bacteriol.">
        <title>Genome sequence of 'Pedosphaera parvula' Ellin514, an aerobic Verrucomicrobial isolate from pasture soil.</title>
        <authorList>
            <person name="Kant R."/>
            <person name="van Passel M.W."/>
            <person name="Sangwan P."/>
            <person name="Palva A."/>
            <person name="Lucas S."/>
            <person name="Copeland A."/>
            <person name="Lapidus A."/>
            <person name="Glavina Del Rio T."/>
            <person name="Dalin E."/>
            <person name="Tice H."/>
            <person name="Bruce D."/>
            <person name="Goodwin L."/>
            <person name="Pitluck S."/>
            <person name="Chertkov O."/>
            <person name="Larimer F.W."/>
            <person name="Land M.L."/>
            <person name="Hauser L."/>
            <person name="Brettin T.S."/>
            <person name="Detter J.C."/>
            <person name="Han S."/>
            <person name="de Vos W.M."/>
            <person name="Janssen P.H."/>
            <person name="Smidt H."/>
        </authorList>
    </citation>
    <scope>NUCLEOTIDE SEQUENCE [LARGE SCALE GENOMIC DNA]</scope>
    <source>
        <strain evidence="1 2">Ellin514</strain>
    </source>
</reference>
<comment type="caution">
    <text evidence="1">The sequence shown here is derived from an EMBL/GenBank/DDBJ whole genome shotgun (WGS) entry which is preliminary data.</text>
</comment>
<dbReference type="AlphaFoldDB" id="B9XK98"/>
<protein>
    <submittedName>
        <fullName evidence="1">Uncharacterized protein</fullName>
    </submittedName>
</protein>